<dbReference type="InterPro" id="IPR000504">
    <property type="entry name" value="RRM_dom"/>
</dbReference>
<proteinExistence type="predicted"/>
<dbReference type="AlphaFoldDB" id="A0AAD7RTV1"/>
<dbReference type="InterPro" id="IPR012677">
    <property type="entry name" value="Nucleotide-bd_a/b_plait_sf"/>
</dbReference>
<reference evidence="4" key="1">
    <citation type="journal article" date="2023" name="Science">
        <title>Genome structures resolve the early diversification of teleost fishes.</title>
        <authorList>
            <person name="Parey E."/>
            <person name="Louis A."/>
            <person name="Montfort J."/>
            <person name="Bouchez O."/>
            <person name="Roques C."/>
            <person name="Iampietro C."/>
            <person name="Lluch J."/>
            <person name="Castinel A."/>
            <person name="Donnadieu C."/>
            <person name="Desvignes T."/>
            <person name="Floi Bucao C."/>
            <person name="Jouanno E."/>
            <person name="Wen M."/>
            <person name="Mejri S."/>
            <person name="Dirks R."/>
            <person name="Jansen H."/>
            <person name="Henkel C."/>
            <person name="Chen W.J."/>
            <person name="Zahm M."/>
            <person name="Cabau C."/>
            <person name="Klopp C."/>
            <person name="Thompson A.W."/>
            <person name="Robinson-Rechavi M."/>
            <person name="Braasch I."/>
            <person name="Lecointre G."/>
            <person name="Bobe J."/>
            <person name="Postlethwait J.H."/>
            <person name="Berthelot C."/>
            <person name="Roest Crollius H."/>
            <person name="Guiguen Y."/>
        </authorList>
    </citation>
    <scope>NUCLEOTIDE SEQUENCE</scope>
    <source>
        <strain evidence="4">NC1722</strain>
    </source>
</reference>
<feature type="compositionally biased region" description="Polar residues" evidence="2">
    <location>
        <begin position="615"/>
        <end position="653"/>
    </location>
</feature>
<feature type="region of interest" description="Disordered" evidence="2">
    <location>
        <begin position="1022"/>
        <end position="1060"/>
    </location>
</feature>
<keyword evidence="5" id="KW-1185">Reference proteome</keyword>
<gene>
    <name evidence="4" type="ORF">AAFF_G00110620</name>
</gene>
<sequence>MIAIGSTPVATFDSERFHEGLLYLMAYYYALHLTYPKCISTLLSVLQTEILQDSIHEGDSTPSYKKAIGEWKSFIETPTIVYFVLEACNMWYQPFIFLPLNAPEVCLSNGTFPWFAGPYMNQSFSARDQLPVAQSVSNEEAKTFLLNRSVFELVKSTRFLELTDPKLLGWYLSLPVEDRKFIQEGGGLLQFLQKHPALCVTRNLVCVRRGLTLTNFRTEDPKPLTSQAMSSDLNKSRRPTYYCASLCNNCGTTLPFNAKMCRLCYFPTKRPQEKFHLSEEDRELGLSPNSVKEELNFCSSSVLGVPGQKWSTQSDAEHSLGPVMEESFQSACDSSHSAQEIPFQQGAQSCQTHLHGQLWDEAPNEGTAMTVYKDPLAQASFSLDVELELHSKTPTRAVCGQWQSEPKGEETADFPDLEKEVLPDYYSFNSTGLGASCEDGSNASQSAGRYRREYDLAAEGSAEPHGAEDVPAEAESCGASVDSTPCCSKCATWTDEDRLDDFGNEDSRCGPKNEQYHSMMEEEPTEGGCAAWASSRTAMLQVKGGEIDPEPEVNPTPLQGSGATDRSGRLNDGETGVHHDPRPGGASFPNSTGMARGSQVNMSQSVDVSGDFRASYTSTRATEARQSVASKSSNTEPRHTTQNAAINTDSSPAYSCGQDKDTQTLSASTVEKYVITDVYMADLDYFTEEFIKLQHSQDELKELKTKLACSDGEVQDGGCEKCDCAQRAVRAELRLLALQYGMCQQHCWGRYYTSPEGNCLLRTKAPPQIIKSVLEELEADYREMKKRILSGEPLDQLRPISVNSQRIVSEALYVPDKIIMDSWSEDEPLRTDQRGPQQLAHHDEGEGEGGSAPACRSTESPQRGQIHGAPVLRPRPGRAGTGLTLQPGPSVGHRRGGAKDLDSSEAWYDAEEEIGPDKRSLKKESQDGVEEGTFGKGKSDHNNCFLCVTDLPGDVTEDEVTLFFKKYQVSEVSTTTFSDGLRMAVVKMACPSRAEAAARELNGHNIRGHAIRVTSVRAHIHTSAEPRRGGANPNSGPLPGAGCATDAQGPGGSRSDTATVTTKPLRHRLEKLMNIQDSPTPSGTCVPQHYATMGSFDTLMARLSERHPEAERERIVGALLELRAQQQGLLSGLPLNTIVEMTSDLLSRPSTSKAV</sequence>
<dbReference type="PANTHER" id="PTHR17550:SF7">
    <property type="entry name" value="RNA-BINDING PROTEIN 44"/>
    <property type="match status" value="1"/>
</dbReference>
<comment type="caution">
    <text evidence="4">The sequence shown here is derived from an EMBL/GenBank/DDBJ whole genome shotgun (WGS) entry which is preliminary data.</text>
</comment>
<dbReference type="PROSITE" id="PS50102">
    <property type="entry name" value="RRM"/>
    <property type="match status" value="1"/>
</dbReference>
<dbReference type="GO" id="GO:0003723">
    <property type="term" value="F:RNA binding"/>
    <property type="evidence" value="ECO:0007669"/>
    <property type="project" value="UniProtKB-UniRule"/>
</dbReference>
<name>A0AAD7RTV1_9TELE</name>
<dbReference type="PANTHER" id="PTHR17550">
    <property type="entry name" value="E3 UBIQUITIN-PROTEIN LIGASE TTC3"/>
    <property type="match status" value="1"/>
</dbReference>
<evidence type="ECO:0000313" key="5">
    <source>
        <dbReference type="Proteomes" id="UP001221898"/>
    </source>
</evidence>
<dbReference type="EMBL" id="JAINUG010000174">
    <property type="protein sequence ID" value="KAJ8390048.1"/>
    <property type="molecule type" value="Genomic_DNA"/>
</dbReference>
<accession>A0AAD7RTV1</accession>
<dbReference type="Pfam" id="PF00076">
    <property type="entry name" value="RRM_1"/>
    <property type="match status" value="1"/>
</dbReference>
<dbReference type="SMART" id="SM00360">
    <property type="entry name" value="RRM"/>
    <property type="match status" value="1"/>
</dbReference>
<feature type="region of interest" description="Disordered" evidence="2">
    <location>
        <begin position="546"/>
        <end position="661"/>
    </location>
</feature>
<dbReference type="SUPFAM" id="SSF54928">
    <property type="entry name" value="RNA-binding domain, RBD"/>
    <property type="match status" value="1"/>
</dbReference>
<feature type="compositionally biased region" description="Basic and acidic residues" evidence="2">
    <location>
        <begin position="566"/>
        <end position="582"/>
    </location>
</feature>
<protein>
    <recommendedName>
        <fullName evidence="3">RRM domain-containing protein</fullName>
    </recommendedName>
</protein>
<feature type="domain" description="RRM" evidence="3">
    <location>
        <begin position="944"/>
        <end position="1018"/>
    </location>
</feature>
<feature type="region of interest" description="Disordered" evidence="2">
    <location>
        <begin position="827"/>
        <end position="935"/>
    </location>
</feature>
<dbReference type="Gene3D" id="3.30.70.330">
    <property type="match status" value="1"/>
</dbReference>
<evidence type="ECO:0000256" key="2">
    <source>
        <dbReference type="SAM" id="MobiDB-lite"/>
    </source>
</evidence>
<evidence type="ECO:0000313" key="4">
    <source>
        <dbReference type="EMBL" id="KAJ8390048.1"/>
    </source>
</evidence>
<organism evidence="4 5">
    <name type="scientific">Aldrovandia affinis</name>
    <dbReference type="NCBI Taxonomy" id="143900"/>
    <lineage>
        <taxon>Eukaryota</taxon>
        <taxon>Metazoa</taxon>
        <taxon>Chordata</taxon>
        <taxon>Craniata</taxon>
        <taxon>Vertebrata</taxon>
        <taxon>Euteleostomi</taxon>
        <taxon>Actinopterygii</taxon>
        <taxon>Neopterygii</taxon>
        <taxon>Teleostei</taxon>
        <taxon>Notacanthiformes</taxon>
        <taxon>Halosauridae</taxon>
        <taxon>Aldrovandia</taxon>
    </lineage>
</organism>
<evidence type="ECO:0000256" key="1">
    <source>
        <dbReference type="PROSITE-ProRule" id="PRU00176"/>
    </source>
</evidence>
<dbReference type="Proteomes" id="UP001221898">
    <property type="component" value="Unassembled WGS sequence"/>
</dbReference>
<dbReference type="InterPro" id="IPR035979">
    <property type="entry name" value="RBD_domain_sf"/>
</dbReference>
<evidence type="ECO:0000259" key="3">
    <source>
        <dbReference type="PROSITE" id="PS50102"/>
    </source>
</evidence>
<feature type="compositionally biased region" description="Polar residues" evidence="2">
    <location>
        <begin position="588"/>
        <end position="607"/>
    </location>
</feature>
<keyword evidence="1" id="KW-0694">RNA-binding</keyword>
<feature type="compositionally biased region" description="Basic and acidic residues" evidence="2">
    <location>
        <begin position="915"/>
        <end position="926"/>
    </location>
</feature>